<comment type="catalytic activity">
    <reaction evidence="7">
        <text>ATP + H2O = ADP + phosphate + H(+)</text>
        <dbReference type="Rhea" id="RHEA:13065"/>
        <dbReference type="ChEBI" id="CHEBI:15377"/>
        <dbReference type="ChEBI" id="CHEBI:15378"/>
        <dbReference type="ChEBI" id="CHEBI:30616"/>
        <dbReference type="ChEBI" id="CHEBI:43474"/>
        <dbReference type="ChEBI" id="CHEBI:456216"/>
    </reaction>
</comment>
<dbReference type="PANTHER" id="PTHR12595:SF0">
    <property type="entry name" value="ADENYLATE KINASE ISOENZYME 6"/>
    <property type="match status" value="1"/>
</dbReference>
<dbReference type="GO" id="GO:0005524">
    <property type="term" value="F:ATP binding"/>
    <property type="evidence" value="ECO:0007669"/>
    <property type="project" value="UniProtKB-UniRule"/>
</dbReference>
<feature type="binding site" evidence="7">
    <location>
        <position position="18"/>
    </location>
    <ligand>
        <name>ATP</name>
        <dbReference type="ChEBI" id="CHEBI:30616"/>
    </ligand>
</feature>
<evidence type="ECO:0000256" key="4">
    <source>
        <dbReference type="ARBA" id="ARBA00022741"/>
    </source>
</evidence>
<keyword evidence="3 7" id="KW-0808">Transferase</keyword>
<comment type="caution">
    <text evidence="8">The sequence shown here is derived from an EMBL/GenBank/DDBJ whole genome shotgun (WGS) entry which is preliminary data.</text>
</comment>
<comment type="similarity">
    <text evidence="7">Belongs to the adenylate kinase family. AK6 subfamily.</text>
</comment>
<keyword evidence="6 7" id="KW-0067">ATP-binding</keyword>
<feature type="binding site" evidence="7">
    <location>
        <position position="15"/>
    </location>
    <ligand>
        <name>ATP</name>
        <dbReference type="ChEBI" id="CHEBI:30616"/>
    </ligand>
</feature>
<gene>
    <name evidence="8" type="ORF">EYH45_03680</name>
</gene>
<feature type="binding site" evidence="7">
    <location>
        <position position="17"/>
    </location>
    <ligand>
        <name>ATP</name>
        <dbReference type="ChEBI" id="CHEBI:30616"/>
    </ligand>
</feature>
<keyword evidence="2 7" id="KW-0698">rRNA processing</keyword>
<feature type="binding site" evidence="7">
    <location>
        <position position="16"/>
    </location>
    <ligand>
        <name>ATP</name>
        <dbReference type="ChEBI" id="CHEBI:30616"/>
    </ligand>
</feature>
<comment type="catalytic activity">
    <reaction evidence="7">
        <text>AMP + ATP = 2 ADP</text>
        <dbReference type="Rhea" id="RHEA:12973"/>
        <dbReference type="ChEBI" id="CHEBI:30616"/>
        <dbReference type="ChEBI" id="CHEBI:456215"/>
        <dbReference type="ChEBI" id="CHEBI:456216"/>
        <dbReference type="EC" id="2.7.4.3"/>
    </reaction>
</comment>
<evidence type="ECO:0000256" key="6">
    <source>
        <dbReference type="ARBA" id="ARBA00022840"/>
    </source>
</evidence>
<name>A0A832ZWB7_CALS0</name>
<dbReference type="Gene3D" id="3.40.50.300">
    <property type="entry name" value="P-loop containing nucleotide triphosphate hydrolases"/>
    <property type="match status" value="1"/>
</dbReference>
<dbReference type="SUPFAM" id="SSF52540">
    <property type="entry name" value="P-loop containing nucleoside triphosphate hydrolases"/>
    <property type="match status" value="1"/>
</dbReference>
<dbReference type="GO" id="GO:0042274">
    <property type="term" value="P:ribosomal small subunit biogenesis"/>
    <property type="evidence" value="ECO:0007669"/>
    <property type="project" value="UniProtKB-UniRule"/>
</dbReference>
<reference evidence="8" key="1">
    <citation type="journal article" date="2020" name="ISME J.">
        <title>Gammaproteobacteria mediating utilization of methyl-, sulfur- and petroleum organic compounds in deep ocean hydrothermal plumes.</title>
        <authorList>
            <person name="Zhou Z."/>
            <person name="Liu Y."/>
            <person name="Pan J."/>
            <person name="Cron B.R."/>
            <person name="Toner B.M."/>
            <person name="Anantharaman K."/>
            <person name="Breier J.A."/>
            <person name="Dick G.J."/>
            <person name="Li M."/>
        </authorList>
    </citation>
    <scope>NUCLEOTIDE SEQUENCE</scope>
    <source>
        <strain evidence="8">SZUA-1515</strain>
    </source>
</reference>
<dbReference type="Pfam" id="PF13238">
    <property type="entry name" value="AAA_18"/>
    <property type="match status" value="1"/>
</dbReference>
<evidence type="ECO:0000256" key="1">
    <source>
        <dbReference type="ARBA" id="ARBA00022517"/>
    </source>
</evidence>
<dbReference type="AlphaFoldDB" id="A0A832ZWB7"/>
<dbReference type="GO" id="GO:0006364">
    <property type="term" value="P:rRNA processing"/>
    <property type="evidence" value="ECO:0007669"/>
    <property type="project" value="UniProtKB-KW"/>
</dbReference>
<dbReference type="GO" id="GO:0004017">
    <property type="term" value="F:AMP kinase activity"/>
    <property type="evidence" value="ECO:0007669"/>
    <property type="project" value="UniProtKB-UniRule"/>
</dbReference>
<feature type="binding site" evidence="7">
    <location>
        <position position="13"/>
    </location>
    <ligand>
        <name>ATP</name>
        <dbReference type="ChEBI" id="CHEBI:30616"/>
    </ligand>
</feature>
<dbReference type="InterPro" id="IPR027417">
    <property type="entry name" value="P-loop_NTPase"/>
</dbReference>
<accession>A0A832ZWB7</accession>
<dbReference type="Proteomes" id="UP000608579">
    <property type="component" value="Unassembled WGS sequence"/>
</dbReference>
<sequence>MKKLVVIIAGTPGVGKTTVGRRVAKALDAEFIDVPELVRRGRLYEYYDRSLRTYVVDEKRLEEGVNEAITALGRGCVVVASHIIPKIKPIHDVRVVVIRLNPLSLIKRLERRGYPRRKIIANTEAEFIGVVYSEAVRLYGVDRVIQLDATGLNPADTVSKVLKTLKGLEGDHIDWLSSLSEHDIEKLIRFLSKK</sequence>
<comment type="function">
    <text evidence="7">Broad-specificity nucleoside monophosphate (NMP) kinase that catalyzes the reversible transfer of the terminal phosphate group between nucleoside triphosphates and monophosphates. Has also ATPase activity. Involved in the late maturation steps of the 30S ribosomal particles, specifically 16S rRNA maturation. While NMP activity is not required for ribosome maturation, ATPase activity is. Associates transiently with small ribosomal subunit protein uS11. ATP hydrolysis breaks the interaction with uS11. May temporarily remove uS11 from the ribosome to enable a conformational change of the ribosomal RNA that is needed for the final maturation step of the small ribosomal subunit.</text>
</comment>
<dbReference type="HAMAP" id="MF_00039">
    <property type="entry name" value="Adenylate_kinase_AK6"/>
    <property type="match status" value="1"/>
</dbReference>
<feature type="binding site" evidence="7">
    <location>
        <position position="112"/>
    </location>
    <ligand>
        <name>ATP</name>
        <dbReference type="ChEBI" id="CHEBI:30616"/>
    </ligand>
</feature>
<evidence type="ECO:0000256" key="2">
    <source>
        <dbReference type="ARBA" id="ARBA00022552"/>
    </source>
</evidence>
<evidence type="ECO:0000313" key="9">
    <source>
        <dbReference type="Proteomes" id="UP000608579"/>
    </source>
</evidence>
<feature type="region of interest" description="LID" evidence="7">
    <location>
        <begin position="111"/>
        <end position="121"/>
    </location>
</feature>
<evidence type="ECO:0000256" key="7">
    <source>
        <dbReference type="HAMAP-Rule" id="MF_00039"/>
    </source>
</evidence>
<keyword evidence="4 7" id="KW-0547">Nucleotide-binding</keyword>
<proteinExistence type="inferred from homology"/>
<dbReference type="PANTHER" id="PTHR12595">
    <property type="entry name" value="POS9-ACTIVATING FACTOR FAP7-RELATED"/>
    <property type="match status" value="1"/>
</dbReference>
<dbReference type="EC" id="2.7.4.3" evidence="7"/>
<dbReference type="InterPro" id="IPR020618">
    <property type="entry name" value="Adenyl_kinase_AK6"/>
</dbReference>
<dbReference type="GO" id="GO:0016887">
    <property type="term" value="F:ATP hydrolysis activity"/>
    <property type="evidence" value="ECO:0007669"/>
    <property type="project" value="InterPro"/>
</dbReference>
<protein>
    <recommendedName>
        <fullName evidence="7">Putative adenylate kinase</fullName>
        <shortName evidence="7">AK</shortName>
        <ecNumber evidence="7">2.7.4.3</ecNumber>
    </recommendedName>
    <alternativeName>
        <fullName evidence="7">ATP-AMP transphosphorylase</fullName>
    </alternativeName>
</protein>
<evidence type="ECO:0000256" key="3">
    <source>
        <dbReference type="ARBA" id="ARBA00022679"/>
    </source>
</evidence>
<organism evidence="8 9">
    <name type="scientific">Caldiarchaeum subterraneum</name>
    <dbReference type="NCBI Taxonomy" id="311458"/>
    <lineage>
        <taxon>Archaea</taxon>
        <taxon>Nitrososphaerota</taxon>
        <taxon>Candidatus Caldarchaeales</taxon>
        <taxon>Candidatus Caldarchaeaceae</taxon>
        <taxon>Candidatus Caldarchaeum</taxon>
    </lineage>
</organism>
<dbReference type="EMBL" id="DQVM01000071">
    <property type="protein sequence ID" value="HIQ29646.1"/>
    <property type="molecule type" value="Genomic_DNA"/>
</dbReference>
<evidence type="ECO:0000313" key="8">
    <source>
        <dbReference type="EMBL" id="HIQ29646.1"/>
    </source>
</evidence>
<comment type="subunit">
    <text evidence="7">Interacts with uS11. Not a structural component of 40S pre-ribosomes, but transiently interacts with them by binding to uS11.</text>
</comment>
<evidence type="ECO:0000256" key="5">
    <source>
        <dbReference type="ARBA" id="ARBA00022777"/>
    </source>
</evidence>
<keyword evidence="1 7" id="KW-0690">Ribosome biogenesis</keyword>
<comment type="caution">
    <text evidence="7">Lacks conserved residue(s) required for the propagation of feature annotation.</text>
</comment>
<keyword evidence="5 7" id="KW-0418">Kinase</keyword>